<keyword evidence="1" id="KW-1185">Reference proteome</keyword>
<reference evidence="2" key="1">
    <citation type="submission" date="2022-11" db="UniProtKB">
        <authorList>
            <consortium name="WormBaseParasite"/>
        </authorList>
    </citation>
    <scope>IDENTIFICATION</scope>
</reference>
<protein>
    <submittedName>
        <fullName evidence="2">Uncharacterized protein</fullName>
    </submittedName>
</protein>
<dbReference type="AlphaFoldDB" id="A0A914PIV6"/>
<sequence length="98" mass="11243">MVKKIEACVINSVKSASFKGDTEYIYEESDGWGAMLCKRKVSTSLSLADIFWKNKEDEDIQKKTTTPKTTRKLSITPFERFFLCTIKPKNEEAKNIVN</sequence>
<organism evidence="1 2">
    <name type="scientific">Panagrolaimus davidi</name>
    <dbReference type="NCBI Taxonomy" id="227884"/>
    <lineage>
        <taxon>Eukaryota</taxon>
        <taxon>Metazoa</taxon>
        <taxon>Ecdysozoa</taxon>
        <taxon>Nematoda</taxon>
        <taxon>Chromadorea</taxon>
        <taxon>Rhabditida</taxon>
        <taxon>Tylenchina</taxon>
        <taxon>Panagrolaimomorpha</taxon>
        <taxon>Panagrolaimoidea</taxon>
        <taxon>Panagrolaimidae</taxon>
        <taxon>Panagrolaimus</taxon>
    </lineage>
</organism>
<name>A0A914PIV6_9BILA</name>
<evidence type="ECO:0000313" key="1">
    <source>
        <dbReference type="Proteomes" id="UP000887578"/>
    </source>
</evidence>
<dbReference type="Proteomes" id="UP000887578">
    <property type="component" value="Unplaced"/>
</dbReference>
<proteinExistence type="predicted"/>
<dbReference type="WBParaSite" id="PDA_v2.g18316.t1">
    <property type="protein sequence ID" value="PDA_v2.g18316.t1"/>
    <property type="gene ID" value="PDA_v2.g18316"/>
</dbReference>
<accession>A0A914PIV6</accession>
<evidence type="ECO:0000313" key="2">
    <source>
        <dbReference type="WBParaSite" id="PDA_v2.g18316.t1"/>
    </source>
</evidence>